<gene>
    <name evidence="9" type="ORF">OSCT_2169</name>
</gene>
<evidence type="ECO:0000256" key="5">
    <source>
        <dbReference type="ARBA" id="ARBA00023002"/>
    </source>
</evidence>
<dbReference type="PANTHER" id="PTHR43429:SF1">
    <property type="entry name" value="NAD(P)H SULFUR OXIDOREDUCTASE (COA-DEPENDENT)"/>
    <property type="match status" value="1"/>
</dbReference>
<dbReference type="OrthoDB" id="9802028at2"/>
<evidence type="ECO:0000256" key="1">
    <source>
        <dbReference type="ARBA" id="ARBA00001974"/>
    </source>
</evidence>
<dbReference type="EMBL" id="ADVR01000094">
    <property type="protein sequence ID" value="EFO79959.1"/>
    <property type="molecule type" value="Genomic_DNA"/>
</dbReference>
<dbReference type="Gene3D" id="3.50.50.60">
    <property type="entry name" value="FAD/NAD(P)-binding domain"/>
    <property type="match status" value="2"/>
</dbReference>
<evidence type="ECO:0000256" key="3">
    <source>
        <dbReference type="ARBA" id="ARBA00022630"/>
    </source>
</evidence>
<dbReference type="GO" id="GO:0016491">
    <property type="term" value="F:oxidoreductase activity"/>
    <property type="evidence" value="ECO:0007669"/>
    <property type="project" value="UniProtKB-KW"/>
</dbReference>
<dbReference type="STRING" id="765420.OSCT_2169"/>
<dbReference type="SUPFAM" id="SSF51905">
    <property type="entry name" value="FAD/NAD(P)-binding domain"/>
    <property type="match status" value="2"/>
</dbReference>
<feature type="domain" description="Pyridine nucleotide-disulphide oxidoreductase dimerisation" evidence="7">
    <location>
        <begin position="335"/>
        <end position="437"/>
    </location>
</feature>
<dbReference type="InterPro" id="IPR036188">
    <property type="entry name" value="FAD/NAD-bd_sf"/>
</dbReference>
<dbReference type="Pfam" id="PF07992">
    <property type="entry name" value="Pyr_redox_2"/>
    <property type="match status" value="1"/>
</dbReference>
<proteinExistence type="inferred from homology"/>
<reference evidence="9 10" key="1">
    <citation type="journal article" date="2011" name="J. Bacteriol.">
        <title>Draft genome sequence of the anoxygenic filamentous phototrophic bacterium Oscillochloris trichoides subsp. DG-6.</title>
        <authorList>
            <person name="Kuznetsov B.B."/>
            <person name="Ivanovsky R.N."/>
            <person name="Keppen O.I."/>
            <person name="Sukhacheva M.V."/>
            <person name="Bumazhkin B.K."/>
            <person name="Patutina E.O."/>
            <person name="Beletsky A.V."/>
            <person name="Mardanov A.V."/>
            <person name="Baslerov R.V."/>
            <person name="Panteleeva A.N."/>
            <person name="Kolganova T.V."/>
            <person name="Ravin N.V."/>
            <person name="Skryabin K.G."/>
        </authorList>
    </citation>
    <scope>NUCLEOTIDE SEQUENCE [LARGE SCALE GENOMIC DNA]</scope>
    <source>
        <strain evidence="9 10">DG-6</strain>
    </source>
</reference>
<dbReference type="AlphaFoldDB" id="E1IFR8"/>
<evidence type="ECO:0000313" key="10">
    <source>
        <dbReference type="Proteomes" id="UP000054010"/>
    </source>
</evidence>
<dbReference type="eggNOG" id="COG0446">
    <property type="taxonomic scope" value="Bacteria"/>
</dbReference>
<dbReference type="InterPro" id="IPR023753">
    <property type="entry name" value="FAD/NAD-binding_dom"/>
</dbReference>
<dbReference type="InterPro" id="IPR004099">
    <property type="entry name" value="Pyr_nucl-diS_OxRdtase_dimer"/>
</dbReference>
<dbReference type="InterPro" id="IPR016156">
    <property type="entry name" value="FAD/NAD-linked_Rdtase_dimer_sf"/>
</dbReference>
<dbReference type="PANTHER" id="PTHR43429">
    <property type="entry name" value="PYRIDINE NUCLEOTIDE-DISULFIDE OXIDOREDUCTASE DOMAIN-CONTAINING"/>
    <property type="match status" value="1"/>
</dbReference>
<keyword evidence="6" id="KW-0676">Redox-active center</keyword>
<accession>E1IFR8</accession>
<evidence type="ECO:0000313" key="9">
    <source>
        <dbReference type="EMBL" id="EFO79959.1"/>
    </source>
</evidence>
<comment type="similarity">
    <text evidence="2">Belongs to the class-III pyridine nucleotide-disulfide oxidoreductase family.</text>
</comment>
<dbReference type="PRINTS" id="PR00411">
    <property type="entry name" value="PNDRDTASEI"/>
</dbReference>
<dbReference type="InterPro" id="IPR050260">
    <property type="entry name" value="FAD-bd_OxRdtase"/>
</dbReference>
<keyword evidence="3" id="KW-0285">Flavoprotein</keyword>
<keyword evidence="4" id="KW-0274">FAD</keyword>
<evidence type="ECO:0000256" key="4">
    <source>
        <dbReference type="ARBA" id="ARBA00022827"/>
    </source>
</evidence>
<evidence type="ECO:0000256" key="2">
    <source>
        <dbReference type="ARBA" id="ARBA00009130"/>
    </source>
</evidence>
<dbReference type="SUPFAM" id="SSF55424">
    <property type="entry name" value="FAD/NAD-linked reductases, dimerisation (C-terminal) domain"/>
    <property type="match status" value="1"/>
</dbReference>
<comment type="caution">
    <text evidence="9">The sequence shown here is derived from an EMBL/GenBank/DDBJ whole genome shotgun (WGS) entry which is preliminary data.</text>
</comment>
<evidence type="ECO:0000259" key="7">
    <source>
        <dbReference type="Pfam" id="PF02852"/>
    </source>
</evidence>
<dbReference type="Pfam" id="PF02852">
    <property type="entry name" value="Pyr_redox_dim"/>
    <property type="match status" value="1"/>
</dbReference>
<evidence type="ECO:0000259" key="8">
    <source>
        <dbReference type="Pfam" id="PF07992"/>
    </source>
</evidence>
<protein>
    <submittedName>
        <fullName evidence="9">AD-dependent pyridine nucleotide-disulfide oxidoreductase</fullName>
    </submittedName>
</protein>
<dbReference type="Proteomes" id="UP000054010">
    <property type="component" value="Unassembled WGS sequence"/>
</dbReference>
<name>E1IFR8_9CHLR</name>
<keyword evidence="5" id="KW-0560">Oxidoreductase</keyword>
<comment type="cofactor">
    <cofactor evidence="1">
        <name>FAD</name>
        <dbReference type="ChEBI" id="CHEBI:57692"/>
    </cofactor>
</comment>
<organism evidence="9 10">
    <name type="scientific">Oscillochloris trichoides DG-6</name>
    <dbReference type="NCBI Taxonomy" id="765420"/>
    <lineage>
        <taxon>Bacteria</taxon>
        <taxon>Bacillati</taxon>
        <taxon>Chloroflexota</taxon>
        <taxon>Chloroflexia</taxon>
        <taxon>Chloroflexales</taxon>
        <taxon>Chloroflexineae</taxon>
        <taxon>Oscillochloridaceae</taxon>
        <taxon>Oscillochloris</taxon>
    </lineage>
</organism>
<dbReference type="HOGENOM" id="CLU_003291_1_3_0"/>
<dbReference type="PRINTS" id="PR00368">
    <property type="entry name" value="FADPNR"/>
</dbReference>
<feature type="domain" description="FAD/NAD(P)-binding" evidence="8">
    <location>
        <begin position="8"/>
        <end position="295"/>
    </location>
</feature>
<evidence type="ECO:0000256" key="6">
    <source>
        <dbReference type="ARBA" id="ARBA00023284"/>
    </source>
</evidence>
<sequence length="450" mass="47034">MSNQQHERVIIIGGGAAGMSAAAKARRSNPNLELVAYERSGYVSYGACGLPYAIKGEIARIEDVVVRTPAQFAKQGITALVRHEVLALDTVAQTLEVRNLETGVTFTDHYDKLLIAAGGSPSRPPIPGANLPGVFALRNVEDALAIQAWIHQHRPSQGVIIGGGYIGLEMAEALAVHDIELTIVEQLPQLLPSLDAEMAAHVHAELERQGVAIQTGQGVSAINGDDRVREVIAGATSFPAEIVIMAVGVRPNVNLARQAGITIGPTGAIAVDDQQRTNLPNVWSAGDVTEAINLVTGKPTWVPLGTTANKQGKVAGENLAGGAARFGGIVGTSVVKIFETTAASTGLTEARAKAEGLAVKTASATANSRAHYMPGHADIHVRLVYEAGSGRMLGGQLVGHEGVSKRIDIIAAALHAGWSVEQLGELDLAYAPPFSPVWDPILVAANLAKK</sequence>
<keyword evidence="10" id="KW-1185">Reference proteome</keyword>